<dbReference type="Proteomes" id="UP001595735">
    <property type="component" value="Unassembled WGS sequence"/>
</dbReference>
<keyword evidence="2" id="KW-1185">Reference proteome</keyword>
<accession>A0ABV7XN42</accession>
<sequence length="233" mass="27421">MENLKKTCAEIKLDLIKCILEGNDTDCEKLLNKNKRITLEWFSPPFDGEILESEQRQEVTNRGSLFSNLLPDFFIDDLEKVFKRNMFSICFHIYFMIKDGVISLLIRFNNDEINVSPVKFNKNDVVYELIGTKLNNLTNYKLAEKYINEFEAYFNAEQKPQNFVFTQYITFHMKNIVEHFYGFEARTRLIVGAKQDQDNYRLNLVLDIDKNLCKNSTLSNGSRSYYNIGNMHP</sequence>
<organism evidence="1 2">
    <name type="scientific">Chryseobacterium tructae</name>
    <dbReference type="NCBI Taxonomy" id="1037380"/>
    <lineage>
        <taxon>Bacteria</taxon>
        <taxon>Pseudomonadati</taxon>
        <taxon>Bacteroidota</taxon>
        <taxon>Flavobacteriia</taxon>
        <taxon>Flavobacteriales</taxon>
        <taxon>Weeksellaceae</taxon>
        <taxon>Chryseobacterium group</taxon>
        <taxon>Chryseobacterium</taxon>
    </lineage>
</organism>
<protein>
    <submittedName>
        <fullName evidence="1">Uncharacterized protein</fullName>
    </submittedName>
</protein>
<comment type="caution">
    <text evidence="1">The sequence shown here is derived from an EMBL/GenBank/DDBJ whole genome shotgun (WGS) entry which is preliminary data.</text>
</comment>
<dbReference type="EMBL" id="JBHRYO010000001">
    <property type="protein sequence ID" value="MFC3754412.1"/>
    <property type="molecule type" value="Genomic_DNA"/>
</dbReference>
<evidence type="ECO:0000313" key="1">
    <source>
        <dbReference type="EMBL" id="MFC3754412.1"/>
    </source>
</evidence>
<proteinExistence type="predicted"/>
<reference evidence="2" key="1">
    <citation type="journal article" date="2019" name="Int. J. Syst. Evol. Microbiol.">
        <title>The Global Catalogue of Microorganisms (GCM) 10K type strain sequencing project: providing services to taxonomists for standard genome sequencing and annotation.</title>
        <authorList>
            <consortium name="The Broad Institute Genomics Platform"/>
            <consortium name="The Broad Institute Genome Sequencing Center for Infectious Disease"/>
            <person name="Wu L."/>
            <person name="Ma J."/>
        </authorList>
    </citation>
    <scope>NUCLEOTIDE SEQUENCE [LARGE SCALE GENOMIC DNA]</scope>
    <source>
        <strain evidence="2">CECT 7798</strain>
    </source>
</reference>
<gene>
    <name evidence="1" type="ORF">ACFONJ_00305</name>
</gene>
<name>A0ABV7XN42_9FLAO</name>
<evidence type="ECO:0000313" key="2">
    <source>
        <dbReference type="Proteomes" id="UP001595735"/>
    </source>
</evidence>
<dbReference type="RefSeq" id="WP_290301650.1">
    <property type="nucleotide sequence ID" value="NZ_JAUFQR010000003.1"/>
</dbReference>